<dbReference type="EMBL" id="BLLF01002965">
    <property type="protein sequence ID" value="GFH25933.1"/>
    <property type="molecule type" value="Genomic_DNA"/>
</dbReference>
<dbReference type="Proteomes" id="UP000485058">
    <property type="component" value="Unassembled WGS sequence"/>
</dbReference>
<sequence length="60" mass="6613">MANSGCSLMELVAVHSKMKCMAEVSQTVSVQQVRMIGITKSEAFTHSWQCTATHRQSQTP</sequence>
<proteinExistence type="predicted"/>
<gene>
    <name evidence="1" type="ORF">HaLaN_23985</name>
</gene>
<organism evidence="1 2">
    <name type="scientific">Haematococcus lacustris</name>
    <name type="common">Green alga</name>
    <name type="synonym">Haematococcus pluvialis</name>
    <dbReference type="NCBI Taxonomy" id="44745"/>
    <lineage>
        <taxon>Eukaryota</taxon>
        <taxon>Viridiplantae</taxon>
        <taxon>Chlorophyta</taxon>
        <taxon>core chlorophytes</taxon>
        <taxon>Chlorophyceae</taxon>
        <taxon>CS clade</taxon>
        <taxon>Chlamydomonadales</taxon>
        <taxon>Haematococcaceae</taxon>
        <taxon>Haematococcus</taxon>
    </lineage>
</organism>
<name>A0A699ZTB7_HAELA</name>
<reference evidence="1 2" key="1">
    <citation type="submission" date="2020-02" db="EMBL/GenBank/DDBJ databases">
        <title>Draft genome sequence of Haematococcus lacustris strain NIES-144.</title>
        <authorList>
            <person name="Morimoto D."/>
            <person name="Nakagawa S."/>
            <person name="Yoshida T."/>
            <person name="Sawayama S."/>
        </authorList>
    </citation>
    <scope>NUCLEOTIDE SEQUENCE [LARGE SCALE GENOMIC DNA]</scope>
    <source>
        <strain evidence="1 2">NIES-144</strain>
    </source>
</reference>
<dbReference type="AlphaFoldDB" id="A0A699ZTB7"/>
<accession>A0A699ZTB7</accession>
<protein>
    <submittedName>
        <fullName evidence="1">Uncharacterized protein</fullName>
    </submittedName>
</protein>
<evidence type="ECO:0000313" key="1">
    <source>
        <dbReference type="EMBL" id="GFH25933.1"/>
    </source>
</evidence>
<feature type="non-terminal residue" evidence="1">
    <location>
        <position position="1"/>
    </location>
</feature>
<keyword evidence="2" id="KW-1185">Reference proteome</keyword>
<comment type="caution">
    <text evidence="1">The sequence shown here is derived from an EMBL/GenBank/DDBJ whole genome shotgun (WGS) entry which is preliminary data.</text>
</comment>
<evidence type="ECO:0000313" key="2">
    <source>
        <dbReference type="Proteomes" id="UP000485058"/>
    </source>
</evidence>